<dbReference type="Proteomes" id="UP000653472">
    <property type="component" value="Unassembled WGS sequence"/>
</dbReference>
<gene>
    <name evidence="1" type="ORF">G7Y82_20885</name>
</gene>
<reference evidence="1" key="1">
    <citation type="submission" date="2020-03" db="EMBL/GenBank/DDBJ databases">
        <title>Solimonas marina sp. nov., isolated from deep seawater of the Pacific Ocean.</title>
        <authorList>
            <person name="Liu X."/>
            <person name="Lai Q."/>
            <person name="Sun F."/>
            <person name="Gai Y."/>
            <person name="Li G."/>
            <person name="Shao Z."/>
        </authorList>
    </citation>
    <scope>NUCLEOTIDE SEQUENCE</scope>
    <source>
        <strain evidence="1">C16B3</strain>
    </source>
</reference>
<organism evidence="1 2">
    <name type="scientific">Solimonas marina</name>
    <dbReference type="NCBI Taxonomy" id="2714601"/>
    <lineage>
        <taxon>Bacteria</taxon>
        <taxon>Pseudomonadati</taxon>
        <taxon>Pseudomonadota</taxon>
        <taxon>Gammaproteobacteria</taxon>
        <taxon>Nevskiales</taxon>
        <taxon>Nevskiaceae</taxon>
        <taxon>Solimonas</taxon>
    </lineage>
</organism>
<name>A0A969WEH8_9GAMM</name>
<keyword evidence="2" id="KW-1185">Reference proteome</keyword>
<evidence type="ECO:0000313" key="2">
    <source>
        <dbReference type="Proteomes" id="UP000653472"/>
    </source>
</evidence>
<comment type="caution">
    <text evidence="1">The sequence shown here is derived from an EMBL/GenBank/DDBJ whole genome shotgun (WGS) entry which is preliminary data.</text>
</comment>
<dbReference type="AlphaFoldDB" id="A0A969WEH8"/>
<proteinExistence type="predicted"/>
<accession>A0A969WEH8</accession>
<sequence length="117" mass="13227">MNDPEFSREMRFFDGTIGVSIGSKNSLLSFSDGKLVEAVSRSFEDEDVSIFVRGDEADWSELLRPYPRPFFQCLQTAVVKHDLKMSSTHQSFAYLPALNRLVSLLWTGQSFVANSEP</sequence>
<protein>
    <submittedName>
        <fullName evidence="1">Uncharacterized protein</fullName>
    </submittedName>
</protein>
<dbReference type="RefSeq" id="WP_168150077.1">
    <property type="nucleotide sequence ID" value="NZ_JAAVXB010000022.1"/>
</dbReference>
<dbReference type="EMBL" id="JAAVXB010000022">
    <property type="protein sequence ID" value="NKF24769.1"/>
    <property type="molecule type" value="Genomic_DNA"/>
</dbReference>
<evidence type="ECO:0000313" key="1">
    <source>
        <dbReference type="EMBL" id="NKF24769.1"/>
    </source>
</evidence>